<dbReference type="PROSITE" id="PS50048">
    <property type="entry name" value="ZN2_CY6_FUNGAL_2"/>
    <property type="match status" value="1"/>
</dbReference>
<dbReference type="InterPro" id="IPR001138">
    <property type="entry name" value="Zn2Cys6_DnaBD"/>
</dbReference>
<evidence type="ECO:0000256" key="6">
    <source>
        <dbReference type="ARBA" id="ARBA00023242"/>
    </source>
</evidence>
<name>B6H5C1_PENRW</name>
<evidence type="ECO:0000256" key="5">
    <source>
        <dbReference type="ARBA" id="ARBA00023163"/>
    </source>
</evidence>
<dbReference type="Gene3D" id="4.10.240.10">
    <property type="entry name" value="Zn(2)-C6 fungal-type DNA-binding domain"/>
    <property type="match status" value="1"/>
</dbReference>
<dbReference type="GO" id="GO:0003677">
    <property type="term" value="F:DNA binding"/>
    <property type="evidence" value="ECO:0007669"/>
    <property type="project" value="UniProtKB-KW"/>
</dbReference>
<dbReference type="EMBL" id="AM920428">
    <property type="protein sequence ID" value="CAP92310.1"/>
    <property type="molecule type" value="Genomic_DNA"/>
</dbReference>
<evidence type="ECO:0000259" key="9">
    <source>
        <dbReference type="PROSITE" id="PS50048"/>
    </source>
</evidence>
<evidence type="ECO:0000313" key="11">
    <source>
        <dbReference type="Proteomes" id="UP000000724"/>
    </source>
</evidence>
<dbReference type="SUPFAM" id="SSF57701">
    <property type="entry name" value="Zn2/Cys6 DNA-binding domain"/>
    <property type="match status" value="1"/>
</dbReference>
<evidence type="ECO:0000256" key="8">
    <source>
        <dbReference type="SAM" id="MobiDB-lite"/>
    </source>
</evidence>
<dbReference type="OMA" id="AYISHEM"/>
<sequence length="1029" mass="114266">MVGCHVVEQVPQVRMRSLRVLSNPSGPPGPGAHPRQSAKRSRRILAEAEYANARIPAECFTRPNSWIVWACYFYLATGLDEWKDAGKLAKSPSATGNAQITRKRVIYSCMTCRRRKVKCDKTLPVCGNCAKNSAECAYDPDLQQLDSRPSRSRRANGIKRRRQNQHSLEENTDETLPTYNHSKQASLLNGQKTDLSAVEAHLAQLVSLVERLRKDNQAHESTEMKAAALDPGVEPMEDGNVQSKSTAGQPASPFSAAADCSSDEFPIPNGQTTDLVDPMETSNLGHMSLGDGGRSRYVGTTYWAYISHEMEELNQLLGNQDQSHDLAAGSDTATDSISSKRRQRKGSISSQTTSQTTRSPFPLGFSEPIQKAVCIPSGYLSPNDKAVEPYMLEHIPTKWQSDILYKGFMSGVHSLSPIIHPPMILKLYNDFWDWYDCKSYAGEPCPSPSFIPLLYAIWFGGSVTISMGTMETEFNTSSRAVLSTKYSEEVTSWLAKISFPHSVTLHGLAAYLVAQTILSREEEPLASSLFVSLAVRVAQTLGLHRDPAHFNIDPWEAEFRRRLWWHIMHMDAVIAMSSGLPPLLTDTTYWDVRETSEVKDTLLGTTEAKQYEQLVAHGQRPPDNPDDPTVCGGPSMVNVYYLSAKAKCIMAQSVRRILKIQLGTRPLTRGDMVELRSVLHDLQVKLNSIISRIPETTATEKPAPYPKRAIHSIAAELPMEGPSGCPEQYHSVVLVAFHKWARIILSLFIDKAFCVAYQPFLRNPRSRIWPIARQSAIRHSHAFMEKFIRLATDPDFQPFQWGWPGNHQPMHAMMIILIDLYERPYSPEASVSRGFVDQILSLSGPDGGVVSGGDDIFTQRPLRNGGREAWDMIRRLRQKAWQKAGLNPQMPRTGQDWSTTPDFANAPYFNSMSSAAVTAPTTSAAVTTTVSSCDRAFAPDLPFAHSSAAPISTQRSLINHPPVNFLDTTGPNIPPAPENSVPFMMDPSLNFDWGEWDNIFGQSLPVADELMELDQVTGLAFADLENGSM</sequence>
<organism evidence="10 11">
    <name type="scientific">Penicillium rubens (strain ATCC 28089 / DSM 1075 / NRRL 1951 / Wisconsin 54-1255)</name>
    <name type="common">Penicillium chrysogenum</name>
    <dbReference type="NCBI Taxonomy" id="500485"/>
    <lineage>
        <taxon>Eukaryota</taxon>
        <taxon>Fungi</taxon>
        <taxon>Dikarya</taxon>
        <taxon>Ascomycota</taxon>
        <taxon>Pezizomycotina</taxon>
        <taxon>Eurotiomycetes</taxon>
        <taxon>Eurotiomycetidae</taxon>
        <taxon>Eurotiales</taxon>
        <taxon>Aspergillaceae</taxon>
        <taxon>Penicillium</taxon>
        <taxon>Penicillium chrysogenum species complex</taxon>
    </lineage>
</organism>
<keyword evidence="7" id="KW-0175">Coiled coil</keyword>
<dbReference type="VEuPathDB" id="FungiDB:PCH_Pc13g12410"/>
<dbReference type="InterPro" id="IPR007219">
    <property type="entry name" value="XnlR_reg_dom"/>
</dbReference>
<dbReference type="GO" id="GO:0006351">
    <property type="term" value="P:DNA-templated transcription"/>
    <property type="evidence" value="ECO:0007669"/>
    <property type="project" value="InterPro"/>
</dbReference>
<feature type="compositionally biased region" description="Polar residues" evidence="8">
    <location>
        <begin position="240"/>
        <end position="249"/>
    </location>
</feature>
<proteinExistence type="predicted"/>
<evidence type="ECO:0000256" key="7">
    <source>
        <dbReference type="SAM" id="Coils"/>
    </source>
</evidence>
<dbReference type="CDD" id="cd00067">
    <property type="entry name" value="GAL4"/>
    <property type="match status" value="1"/>
</dbReference>
<feature type="domain" description="Zn(2)-C6 fungal-type" evidence="9">
    <location>
        <begin position="108"/>
        <end position="138"/>
    </location>
</feature>
<keyword evidence="3" id="KW-0805">Transcription regulation</keyword>
<gene>
    <name evidence="10" type="ORF">Pc13g12410</name>
    <name evidence="10" type="ORF">PCH_Pc13g12410</name>
</gene>
<dbReference type="PANTHER" id="PTHR31001:SF79">
    <property type="entry name" value="ZN(II)2CYS6 TRANSCRIPTION FACTOR (EUROFUNG)"/>
    <property type="match status" value="1"/>
</dbReference>
<feature type="coiled-coil region" evidence="7">
    <location>
        <begin position="195"/>
        <end position="222"/>
    </location>
</feature>
<keyword evidence="11" id="KW-1185">Reference proteome</keyword>
<dbReference type="Pfam" id="PF00172">
    <property type="entry name" value="Zn_clus"/>
    <property type="match status" value="1"/>
</dbReference>
<evidence type="ECO:0000256" key="1">
    <source>
        <dbReference type="ARBA" id="ARBA00004123"/>
    </source>
</evidence>
<feature type="region of interest" description="Disordered" evidence="8">
    <location>
        <begin position="20"/>
        <end position="39"/>
    </location>
</feature>
<evidence type="ECO:0000256" key="4">
    <source>
        <dbReference type="ARBA" id="ARBA00023125"/>
    </source>
</evidence>
<dbReference type="eggNOG" id="ENOG502QVPF">
    <property type="taxonomic scope" value="Eukaryota"/>
</dbReference>
<feature type="region of interest" description="Disordered" evidence="8">
    <location>
        <begin position="232"/>
        <end position="258"/>
    </location>
</feature>
<feature type="compositionally biased region" description="Basic residues" evidence="8">
    <location>
        <begin position="150"/>
        <end position="164"/>
    </location>
</feature>
<dbReference type="SMART" id="SM00066">
    <property type="entry name" value="GAL4"/>
    <property type="match status" value="1"/>
</dbReference>
<dbReference type="BioCyc" id="PCHR:PC13G12410-MONOMER"/>
<evidence type="ECO:0000256" key="2">
    <source>
        <dbReference type="ARBA" id="ARBA00022723"/>
    </source>
</evidence>
<evidence type="ECO:0000313" key="10">
    <source>
        <dbReference type="EMBL" id="CAP92310.1"/>
    </source>
</evidence>
<keyword evidence="4" id="KW-0238">DNA-binding</keyword>
<dbReference type="OrthoDB" id="3989227at2759"/>
<dbReference type="AlphaFoldDB" id="B6H5C1"/>
<feature type="region of interest" description="Disordered" evidence="8">
    <location>
        <begin position="323"/>
        <end position="364"/>
    </location>
</feature>
<dbReference type="InterPro" id="IPR036864">
    <property type="entry name" value="Zn2-C6_fun-type_DNA-bd_sf"/>
</dbReference>
<keyword evidence="6" id="KW-0539">Nucleus</keyword>
<feature type="compositionally biased region" description="Low complexity" evidence="8">
    <location>
        <begin position="347"/>
        <end position="357"/>
    </location>
</feature>
<dbReference type="GO" id="GO:0008270">
    <property type="term" value="F:zinc ion binding"/>
    <property type="evidence" value="ECO:0007669"/>
    <property type="project" value="InterPro"/>
</dbReference>
<keyword evidence="5" id="KW-0804">Transcription</keyword>
<dbReference type="PROSITE" id="PS00463">
    <property type="entry name" value="ZN2_CY6_FUNGAL_1"/>
    <property type="match status" value="1"/>
</dbReference>
<dbReference type="CDD" id="cd12148">
    <property type="entry name" value="fungal_TF_MHR"/>
    <property type="match status" value="1"/>
</dbReference>
<dbReference type="Proteomes" id="UP000000724">
    <property type="component" value="Contig Pc00c13"/>
</dbReference>
<dbReference type="PANTHER" id="PTHR31001">
    <property type="entry name" value="UNCHARACTERIZED TRANSCRIPTIONAL REGULATORY PROTEIN"/>
    <property type="match status" value="1"/>
</dbReference>
<protein>
    <submittedName>
        <fullName evidence="10">Pc13g12410 protein</fullName>
    </submittedName>
</protein>
<feature type="region of interest" description="Disordered" evidence="8">
    <location>
        <begin position="146"/>
        <end position="179"/>
    </location>
</feature>
<comment type="subcellular location">
    <subcellularLocation>
        <location evidence="1">Nucleus</location>
    </subcellularLocation>
</comment>
<dbReference type="STRING" id="500485.B6H5C1"/>
<reference evidence="10 11" key="1">
    <citation type="journal article" date="2008" name="Nat. Biotechnol.">
        <title>Genome sequencing and analysis of the filamentous fungus Penicillium chrysogenum.</title>
        <authorList>
            <person name="van den Berg M.A."/>
            <person name="Albang R."/>
            <person name="Albermann K."/>
            <person name="Badger J.H."/>
            <person name="Daran J.-M."/>
            <person name="Driessen A.J.M."/>
            <person name="Garcia-Estrada C."/>
            <person name="Fedorova N.D."/>
            <person name="Harris D.M."/>
            <person name="Heijne W.H.M."/>
            <person name="Joardar V.S."/>
            <person name="Kiel J.A.K.W."/>
            <person name="Kovalchuk A."/>
            <person name="Martin J.F."/>
            <person name="Nierman W.C."/>
            <person name="Nijland J.G."/>
            <person name="Pronk J.T."/>
            <person name="Roubos J.A."/>
            <person name="van der Klei I.J."/>
            <person name="van Peij N.N.M.E."/>
            <person name="Veenhuis M."/>
            <person name="von Doehren H."/>
            <person name="Wagner C."/>
            <person name="Wortman J.R."/>
            <person name="Bovenberg R.A.L."/>
        </authorList>
    </citation>
    <scope>NUCLEOTIDE SEQUENCE [LARGE SCALE GENOMIC DNA]</scope>
    <source>
        <strain evidence="11">ATCC 28089 / DSM 1075 / NRRL 1951 / Wisconsin 54-1255</strain>
    </source>
</reference>
<dbReference type="GO" id="GO:0000981">
    <property type="term" value="F:DNA-binding transcription factor activity, RNA polymerase II-specific"/>
    <property type="evidence" value="ECO:0007669"/>
    <property type="project" value="InterPro"/>
</dbReference>
<dbReference type="Pfam" id="PF04082">
    <property type="entry name" value="Fungal_trans"/>
    <property type="match status" value="1"/>
</dbReference>
<dbReference type="InterPro" id="IPR050613">
    <property type="entry name" value="Sec_Metabolite_Reg"/>
</dbReference>
<keyword evidence="2" id="KW-0479">Metal-binding</keyword>
<dbReference type="SMART" id="SM00906">
    <property type="entry name" value="Fungal_trans"/>
    <property type="match status" value="1"/>
</dbReference>
<evidence type="ECO:0000256" key="3">
    <source>
        <dbReference type="ARBA" id="ARBA00023015"/>
    </source>
</evidence>
<dbReference type="GO" id="GO:0005634">
    <property type="term" value="C:nucleus"/>
    <property type="evidence" value="ECO:0007669"/>
    <property type="project" value="UniProtKB-SubCell"/>
</dbReference>
<accession>B6H5C1</accession>
<dbReference type="HOGENOM" id="CLU_006197_0_0_1"/>